<accession>A0A830C610</accession>
<gene>
    <name evidence="1" type="ORF">PHJA_001651400</name>
</gene>
<dbReference type="Proteomes" id="UP000653305">
    <property type="component" value="Unassembled WGS sequence"/>
</dbReference>
<comment type="caution">
    <text evidence="1">The sequence shown here is derived from an EMBL/GenBank/DDBJ whole genome shotgun (WGS) entry which is preliminary data.</text>
</comment>
<keyword evidence="2" id="KW-1185">Reference proteome</keyword>
<evidence type="ECO:0000313" key="1">
    <source>
        <dbReference type="EMBL" id="GFP95070.1"/>
    </source>
</evidence>
<sequence>MLVMVINFLLVPKFKQSGAKTESGTMQQLRHSLQMGIMFAIMDGATRKRSILIMLDQFKKALPILYWKLKRLLWLQKKPLSVRLPNLLLKMIPSPGLCHQNFRLIPMILKM</sequence>
<protein>
    <submittedName>
        <fullName evidence="1">Uncharacterized protein</fullName>
    </submittedName>
</protein>
<dbReference type="EMBL" id="BMAC01000374">
    <property type="protein sequence ID" value="GFP95070.1"/>
    <property type="molecule type" value="Genomic_DNA"/>
</dbReference>
<reference evidence="1" key="1">
    <citation type="submission" date="2020-07" db="EMBL/GenBank/DDBJ databases">
        <title>Ethylene signaling mediates host invasion by parasitic plants.</title>
        <authorList>
            <person name="Yoshida S."/>
        </authorList>
    </citation>
    <scope>NUCLEOTIDE SEQUENCE</scope>
    <source>
        <strain evidence="1">Okayama</strain>
    </source>
</reference>
<name>A0A830C610_9LAMI</name>
<dbReference type="AlphaFoldDB" id="A0A830C610"/>
<organism evidence="1 2">
    <name type="scientific">Phtheirospermum japonicum</name>
    <dbReference type="NCBI Taxonomy" id="374723"/>
    <lineage>
        <taxon>Eukaryota</taxon>
        <taxon>Viridiplantae</taxon>
        <taxon>Streptophyta</taxon>
        <taxon>Embryophyta</taxon>
        <taxon>Tracheophyta</taxon>
        <taxon>Spermatophyta</taxon>
        <taxon>Magnoliopsida</taxon>
        <taxon>eudicotyledons</taxon>
        <taxon>Gunneridae</taxon>
        <taxon>Pentapetalae</taxon>
        <taxon>asterids</taxon>
        <taxon>lamiids</taxon>
        <taxon>Lamiales</taxon>
        <taxon>Orobanchaceae</taxon>
        <taxon>Orobanchaceae incertae sedis</taxon>
        <taxon>Phtheirospermum</taxon>
    </lineage>
</organism>
<proteinExistence type="predicted"/>
<evidence type="ECO:0000313" key="2">
    <source>
        <dbReference type="Proteomes" id="UP000653305"/>
    </source>
</evidence>